<dbReference type="EMBL" id="DS999642">
    <property type="protein sequence ID" value="EFE72577.2"/>
    <property type="molecule type" value="Genomic_DNA"/>
</dbReference>
<evidence type="ECO:0000313" key="3">
    <source>
        <dbReference type="Proteomes" id="UP000003824"/>
    </source>
</evidence>
<reference evidence="3" key="1">
    <citation type="submission" date="2008-12" db="EMBL/GenBank/DDBJ databases">
        <title>Annotation of Streptomyces ghanaensis ATCC 14672.</title>
        <authorList>
            <consortium name="The Broad Institute Genome Sequencing Platform"/>
            <consortium name="Broad Institute Microbial Sequencing Center"/>
            <person name="Fischbach M."/>
            <person name="Ward D."/>
            <person name="Young S."/>
            <person name="Kodira C.D."/>
            <person name="Zeng Q."/>
            <person name="Koehrsen M."/>
            <person name="Godfrey P."/>
            <person name="Alvarado L."/>
            <person name="Berlin A.M."/>
            <person name="Borenstein D."/>
            <person name="Chen Z."/>
            <person name="Engels R."/>
            <person name="Freedman E."/>
            <person name="Gellesch M."/>
            <person name="Goldberg J."/>
            <person name="Griggs A."/>
            <person name="Gujja S."/>
            <person name="Heiman D.I."/>
            <person name="Hepburn T.A."/>
            <person name="Howarth C."/>
            <person name="Jen D."/>
            <person name="Larson L."/>
            <person name="Lewis B."/>
            <person name="Mehta T."/>
            <person name="Park D."/>
            <person name="Pearson M."/>
            <person name="Roberts A."/>
            <person name="Saif S."/>
            <person name="Shea T.D."/>
            <person name="Shenoy N."/>
            <person name="Sisk P."/>
            <person name="Stolte C."/>
            <person name="Sykes S.N."/>
            <person name="Walk T."/>
            <person name="White J."/>
            <person name="Yandava C."/>
            <person name="Straight P."/>
            <person name="Clardy J."/>
            <person name="Hung D."/>
            <person name="Kolter R."/>
            <person name="Mekalanos J."/>
            <person name="Walker S."/>
            <person name="Walsh C.T."/>
            <person name="Wieland B.L.C."/>
            <person name="Ilzarbe M."/>
            <person name="Galagan J."/>
            <person name="Nusbaum C."/>
            <person name="Birren B."/>
        </authorList>
    </citation>
    <scope>NUCLEOTIDE SEQUENCE [LARGE SCALE GENOMIC DNA]</scope>
    <source>
        <strain evidence="3">ATCC 14672 / DSM 40746 / JCM 4963 / KCTC 9882 / NRRL B-12104 / FH 1290</strain>
    </source>
</reference>
<accession>D6AAP2</accession>
<feature type="region of interest" description="Disordered" evidence="1">
    <location>
        <begin position="33"/>
        <end position="52"/>
    </location>
</feature>
<dbReference type="AlphaFoldDB" id="D6AAP2"/>
<organism evidence="2 3">
    <name type="scientific">Streptomyces viridosporus (strain ATCC 14672 / DSM 40746 / JCM 4963 / KCTC 9882 / NRRL B-12104 / FH 1290)</name>
    <name type="common">Streptomyces ghanaensis</name>
    <dbReference type="NCBI Taxonomy" id="566461"/>
    <lineage>
        <taxon>Bacteria</taxon>
        <taxon>Bacillati</taxon>
        <taxon>Actinomycetota</taxon>
        <taxon>Actinomycetes</taxon>
        <taxon>Kitasatosporales</taxon>
        <taxon>Streptomycetaceae</taxon>
        <taxon>Streptomyces</taxon>
    </lineage>
</organism>
<protein>
    <submittedName>
        <fullName evidence="2">Predicted protein</fullName>
    </submittedName>
</protein>
<gene>
    <name evidence="2" type="ORF">SSFG_07812</name>
</gene>
<evidence type="ECO:0000256" key="1">
    <source>
        <dbReference type="SAM" id="MobiDB-lite"/>
    </source>
</evidence>
<sequence length="52" mass="5661">MSKTSTLFLTALDRNWTEGSRALDIRVSEEPEIGTGAHVSEQSAVCQGRVEP</sequence>
<proteinExistence type="predicted"/>
<evidence type="ECO:0000313" key="2">
    <source>
        <dbReference type="EMBL" id="EFE72577.2"/>
    </source>
</evidence>
<name>D6AAP2_STRV1</name>
<dbReference type="Proteomes" id="UP000003824">
    <property type="component" value="Unassembled WGS sequence"/>
</dbReference>